<feature type="region of interest" description="Disordered" evidence="1">
    <location>
        <begin position="421"/>
        <end position="463"/>
    </location>
</feature>
<accession>A0A6C0HYL4</accession>
<proteinExistence type="predicted"/>
<dbReference type="AlphaFoldDB" id="A0A6C0HYL4"/>
<evidence type="ECO:0000313" key="2">
    <source>
        <dbReference type="EMBL" id="QHT85256.1"/>
    </source>
</evidence>
<sequence length="463" mass="52032">MEEFIANGSITSVIDAYKPDKFFKDGEGKITIVYKGTIVATIFVHVNYSTYVISGNGPSLRRFVRLCNVDISNKGDYLMFNDSPAVVPKGLAASEVETYSSSLLFTPQRDPKEPTFKPFYDFDDMLDALDKVSEDPPGSPRAEPLLKTVYVLVSMHGDDKRNTLPRIDNKIHILPSGLCNTTTESPSEQLTRLDYFRGVPHALIEEKYHEESVHRIKALQTNVERAVNVGKGADALFHGLFPSQTSKRLRQYNELKLHVGPLLQDREYEDEKSSVAFTQCISILGSNWKEDVMKTPHGTFKADETLASQINDYYGKFHKPKITQEAAAEQLQRFQSVNLLNVEVLQKLTTSVVGSNVPLERFEGMVGEVDKLTISTDGTGIPHYTNVRLSHLLHLFKALGFDKVVIFDEGCRTGNMYKTSERASAEAEEAVASGDLKLSRGESGGKRTRRRTRRRSRRFHKKS</sequence>
<name>A0A6C0HYL4_9ZZZZ</name>
<protein>
    <submittedName>
        <fullName evidence="2">Uncharacterized protein</fullName>
    </submittedName>
</protein>
<dbReference type="EMBL" id="MN740041">
    <property type="protein sequence ID" value="QHT85256.1"/>
    <property type="molecule type" value="Genomic_DNA"/>
</dbReference>
<evidence type="ECO:0000256" key="1">
    <source>
        <dbReference type="SAM" id="MobiDB-lite"/>
    </source>
</evidence>
<feature type="compositionally biased region" description="Basic residues" evidence="1">
    <location>
        <begin position="446"/>
        <end position="463"/>
    </location>
</feature>
<organism evidence="2">
    <name type="scientific">viral metagenome</name>
    <dbReference type="NCBI Taxonomy" id="1070528"/>
    <lineage>
        <taxon>unclassified sequences</taxon>
        <taxon>metagenomes</taxon>
        <taxon>organismal metagenomes</taxon>
    </lineage>
</organism>
<reference evidence="2" key="1">
    <citation type="journal article" date="2020" name="Nature">
        <title>Giant virus diversity and host interactions through global metagenomics.</title>
        <authorList>
            <person name="Schulz F."/>
            <person name="Roux S."/>
            <person name="Paez-Espino D."/>
            <person name="Jungbluth S."/>
            <person name="Walsh D.A."/>
            <person name="Denef V.J."/>
            <person name="McMahon K.D."/>
            <person name="Konstantinidis K.T."/>
            <person name="Eloe-Fadrosh E.A."/>
            <person name="Kyrpides N.C."/>
            <person name="Woyke T."/>
        </authorList>
    </citation>
    <scope>NUCLEOTIDE SEQUENCE</scope>
    <source>
        <strain evidence="2">GVMAG-M-3300023184-17</strain>
    </source>
</reference>